<reference evidence="1" key="2">
    <citation type="submission" date="2024-05" db="EMBL/GenBank/DDBJ databases">
        <title>Rhodohalobacter halophilus gen. nov., sp. nov., a moderately halophilic member of the family Balneolaceae.</title>
        <authorList>
            <person name="Xia J."/>
        </authorList>
    </citation>
    <scope>NUCLEOTIDE SEQUENCE</scope>
    <source>
        <strain evidence="1">WB101</strain>
    </source>
</reference>
<evidence type="ECO:0000313" key="2">
    <source>
        <dbReference type="Proteomes" id="UP001165366"/>
    </source>
</evidence>
<name>A0ABS9KGF6_9BACT</name>
<dbReference type="Gene3D" id="1.25.40.10">
    <property type="entry name" value="Tetratricopeptide repeat domain"/>
    <property type="match status" value="1"/>
</dbReference>
<reference evidence="1" key="1">
    <citation type="submission" date="2022-01" db="EMBL/GenBank/DDBJ databases">
        <authorList>
            <person name="Wang Y."/>
        </authorList>
    </citation>
    <scope>NUCLEOTIDE SEQUENCE</scope>
    <source>
        <strain evidence="1">WB101</strain>
    </source>
</reference>
<comment type="caution">
    <text evidence="1">The sequence shown here is derived from an EMBL/GenBank/DDBJ whole genome shotgun (WGS) entry which is preliminary data.</text>
</comment>
<organism evidence="1 2">
    <name type="scientific">Rhodohalobacter sulfatireducens</name>
    <dbReference type="NCBI Taxonomy" id="2911366"/>
    <lineage>
        <taxon>Bacteria</taxon>
        <taxon>Pseudomonadati</taxon>
        <taxon>Balneolota</taxon>
        <taxon>Balneolia</taxon>
        <taxon>Balneolales</taxon>
        <taxon>Balneolaceae</taxon>
        <taxon>Rhodohalobacter</taxon>
    </lineage>
</organism>
<evidence type="ECO:0008006" key="3">
    <source>
        <dbReference type="Google" id="ProtNLM"/>
    </source>
</evidence>
<keyword evidence="2" id="KW-1185">Reference proteome</keyword>
<gene>
    <name evidence="1" type="ORF">L6773_15245</name>
</gene>
<dbReference type="InterPro" id="IPR011990">
    <property type="entry name" value="TPR-like_helical_dom_sf"/>
</dbReference>
<dbReference type="EMBL" id="JAKLWS010000023">
    <property type="protein sequence ID" value="MCG2589931.1"/>
    <property type="molecule type" value="Genomic_DNA"/>
</dbReference>
<evidence type="ECO:0000313" key="1">
    <source>
        <dbReference type="EMBL" id="MCG2589931.1"/>
    </source>
</evidence>
<sequence length="232" mass="26387">MNKYFLLILLFPLFLLYGCNSYTWQEAQQEDTYEAYKTYVEENPEGEFVEDAQQLLELRYWESIRDDSSAAVFQTYLNRFPNGQFQSEAEEKIDQIARANLATEGRVTGSNVIIRSDHTTESTSVGVVAREGTIVEILDFYNSGNSKEAILSRDATFVQNGQQINLTTGKAVTILSDQIDSVRVSVSTAEYGTIEATISKENIEPMSGERWYEITTRDNITGWIYGKFIEEL</sequence>
<dbReference type="PROSITE" id="PS51257">
    <property type="entry name" value="PROKAR_LIPOPROTEIN"/>
    <property type="match status" value="1"/>
</dbReference>
<accession>A0ABS9KGF6</accession>
<dbReference type="RefSeq" id="WP_237855289.1">
    <property type="nucleotide sequence ID" value="NZ_JAKLWS010000023.1"/>
</dbReference>
<proteinExistence type="predicted"/>
<dbReference type="Proteomes" id="UP001165366">
    <property type="component" value="Unassembled WGS sequence"/>
</dbReference>
<protein>
    <recommendedName>
        <fullName evidence="3">SH3 domain-containing protein</fullName>
    </recommendedName>
</protein>